<reference evidence="13 14" key="1">
    <citation type="submission" date="2024-03" db="EMBL/GenBank/DDBJ databases">
        <title>The Acrasis kona genome and developmental transcriptomes reveal deep origins of eukaryotic multicellular pathways.</title>
        <authorList>
            <person name="Sheikh S."/>
            <person name="Fu C.-J."/>
            <person name="Brown M.W."/>
            <person name="Baldauf S.L."/>
        </authorList>
    </citation>
    <scope>NUCLEOTIDE SEQUENCE [LARGE SCALE GENOMIC DNA]</scope>
    <source>
        <strain evidence="13 14">ATCC MYA-3509</strain>
    </source>
</reference>
<dbReference type="PRINTS" id="PR01084">
    <property type="entry name" value="NAHEXCHNGR"/>
</dbReference>
<feature type="transmembrane region" description="Helical" evidence="10">
    <location>
        <begin position="402"/>
        <end position="422"/>
    </location>
</feature>
<dbReference type="AlphaFoldDB" id="A0AAW2ZKQ3"/>
<feature type="chain" id="PRO_5043643695" description="Sodium/hydrogen exchanger" evidence="11">
    <location>
        <begin position="25"/>
        <end position="1135"/>
    </location>
</feature>
<gene>
    <name evidence="13" type="ORF">AKO1_005436</name>
</gene>
<keyword evidence="5" id="KW-0915">Sodium</keyword>
<accession>A0AAW2ZKQ3</accession>
<dbReference type="GO" id="GO:0015385">
    <property type="term" value="F:sodium:proton antiporter activity"/>
    <property type="evidence" value="ECO:0007669"/>
    <property type="project" value="InterPro"/>
</dbReference>
<evidence type="ECO:0000256" key="11">
    <source>
        <dbReference type="SAM" id="SignalP"/>
    </source>
</evidence>
<feature type="transmembrane region" description="Helical" evidence="10">
    <location>
        <begin position="434"/>
        <end position="459"/>
    </location>
</feature>
<feature type="signal peptide" evidence="11">
    <location>
        <begin position="1"/>
        <end position="24"/>
    </location>
</feature>
<evidence type="ECO:0000256" key="10">
    <source>
        <dbReference type="SAM" id="Phobius"/>
    </source>
</evidence>
<dbReference type="InterPro" id="IPR006153">
    <property type="entry name" value="Cation/H_exchanger_TM"/>
</dbReference>
<evidence type="ECO:0000256" key="5">
    <source>
        <dbReference type="ARBA" id="ARBA00023053"/>
    </source>
</evidence>
<dbReference type="Pfam" id="PF00999">
    <property type="entry name" value="Na_H_Exchanger"/>
    <property type="match status" value="1"/>
</dbReference>
<comment type="subcellular location">
    <subcellularLocation>
        <location evidence="1">Membrane</location>
        <topology evidence="1">Multi-pass membrane protein</topology>
    </subcellularLocation>
</comment>
<dbReference type="PANTHER" id="PTHR10110">
    <property type="entry name" value="SODIUM/HYDROGEN EXCHANGER"/>
    <property type="match status" value="1"/>
</dbReference>
<keyword evidence="8 9" id="KW-0739">Sodium transport</keyword>
<dbReference type="EMBL" id="JAOPGA020001616">
    <property type="protein sequence ID" value="KAL0489913.1"/>
    <property type="molecule type" value="Genomic_DNA"/>
</dbReference>
<sequence length="1135" mass="130945">MTTVHVGKLLASAIVTALPLLCDAANSPPSSSGNKTDHHDSPLDTAIGPIVDWHTTTKSLIFIIILSCERSFDNSWRKIDIVAYYVLDGHLYFLFLLPPIIMEAGYSLHTRTFFYNIDLTTIYAVLGTILNAALIGKNFQNNQNDIMLGVTLWLISLSHIFTSELTPSDILIFSSLISAVDPVAVLAIFEDLSVNKTLYNLVFGESLLKDSICIVLFPVFDSIRSGGSNWQDHHEIAGLAFAKFFWVLFGAILIGLVFGYIGTFLTRIGTRSPVIEPLIIITFSLLSYVIAESLYTSGVMCILVTSMFFGRYASMNISKNSEATVKQILSASSFVFESVIFLMIGIALVIHDHRWDYSFILLSLVFIFIFRFLVIFVLTALYNYVVLFRNKKSRIPLKDQIIISYSGLRGVIAFVLCLLTSVDTSSPVSVTQRNSIITATLIVIIVTVFIQGTTVRWLVKLLKIELHNENPEEELKDLIDKKLDIKPEEFGINLKIEHLDLLLSRLKDITPHPCKNYEDQELKFGSHQFMRKSLSIIIMHVKNLHQRLYELNSRLDIGEETDLTTSEMRRIRAEKIRRNVYKSLQSTWGSNHLSKQSTKTRTIMQLIYQLYLEQSNKNFKNQSNIEIISNNIESHKNDILIQSMIKYQMLTRTEETTFFKSFNPSKKSLDLSIDQNNDLKSNVKVETLKSVELRMEENSPSVLSDTTSVSSTSSLTRLSTTIDRSNHPIPFISTSEQQQQQPTFRKSFEIVKRSFERLPFIKYELSKWCFSEYFLYYILRLLHQDYYDLYIRSLQKAIDFELLYNSHMTSSWNDCIQLIQNLKLELIHYKNRKFDEIEHLQNNAFAQKVLFMCTGYISEASHLVAGVNYYDQSVAKRRLGARIALLFEKFIFYLDRINQFLVVRNFHQEELILIQALSMYQRYTLLDKRKNYHDDDDGDDDQIGDGNYNLRRNLIIKKQQQDALELVKKYQGHPLVNMNRILRGDRNNDRRFLIDALYDFDGMNQNQNIHHDESNGFDRNGGMDYSIPKFNHHHQMIGDGDANQISNLNLRRRTRRLGGHHERTNAIYGLERMENFDYNKSVDFESIVDLIDGDDEFDSITFAESKRELNFTCLLSSNDDDIDQEIVPDEVIVDM</sequence>
<keyword evidence="6 9" id="KW-0406">Ion transport</keyword>
<dbReference type="GO" id="GO:0005886">
    <property type="term" value="C:plasma membrane"/>
    <property type="evidence" value="ECO:0007669"/>
    <property type="project" value="TreeGrafter"/>
</dbReference>
<evidence type="ECO:0000256" key="7">
    <source>
        <dbReference type="ARBA" id="ARBA00023136"/>
    </source>
</evidence>
<keyword evidence="11" id="KW-0732">Signal</keyword>
<feature type="transmembrane region" description="Helical" evidence="10">
    <location>
        <begin position="357"/>
        <end position="381"/>
    </location>
</feature>
<feature type="transmembrane region" description="Helical" evidence="10">
    <location>
        <begin position="297"/>
        <end position="313"/>
    </location>
</feature>
<dbReference type="PANTHER" id="PTHR10110:SF126">
    <property type="entry name" value="NA(+)_H(+) EXCHANGER PROTEIN 7"/>
    <property type="match status" value="1"/>
</dbReference>
<evidence type="ECO:0000256" key="3">
    <source>
        <dbReference type="ARBA" id="ARBA00022692"/>
    </source>
</evidence>
<evidence type="ECO:0000256" key="2">
    <source>
        <dbReference type="ARBA" id="ARBA00022448"/>
    </source>
</evidence>
<feature type="transmembrane region" description="Helical" evidence="10">
    <location>
        <begin position="334"/>
        <end position="351"/>
    </location>
</feature>
<keyword evidence="14" id="KW-1185">Reference proteome</keyword>
<proteinExistence type="inferred from homology"/>
<dbReference type="NCBIfam" id="TIGR00840">
    <property type="entry name" value="b_cpa1"/>
    <property type="match status" value="1"/>
</dbReference>
<evidence type="ECO:0000259" key="12">
    <source>
        <dbReference type="Pfam" id="PF00999"/>
    </source>
</evidence>
<keyword evidence="7 10" id="KW-0472">Membrane</keyword>
<organism evidence="13 14">
    <name type="scientific">Acrasis kona</name>
    <dbReference type="NCBI Taxonomy" id="1008807"/>
    <lineage>
        <taxon>Eukaryota</taxon>
        <taxon>Discoba</taxon>
        <taxon>Heterolobosea</taxon>
        <taxon>Tetramitia</taxon>
        <taxon>Eutetramitia</taxon>
        <taxon>Acrasidae</taxon>
        <taxon>Acrasis</taxon>
    </lineage>
</organism>
<feature type="transmembrane region" description="Helical" evidence="10">
    <location>
        <begin position="240"/>
        <end position="262"/>
    </location>
</feature>
<dbReference type="GO" id="GO:0051453">
    <property type="term" value="P:regulation of intracellular pH"/>
    <property type="evidence" value="ECO:0007669"/>
    <property type="project" value="TreeGrafter"/>
</dbReference>
<evidence type="ECO:0000313" key="14">
    <source>
        <dbReference type="Proteomes" id="UP001431209"/>
    </source>
</evidence>
<feature type="transmembrane region" description="Helical" evidence="10">
    <location>
        <begin position="81"/>
        <end position="101"/>
    </location>
</feature>
<dbReference type="Gene3D" id="6.10.140.1330">
    <property type="match status" value="1"/>
</dbReference>
<evidence type="ECO:0000256" key="6">
    <source>
        <dbReference type="ARBA" id="ARBA00023065"/>
    </source>
</evidence>
<dbReference type="InterPro" id="IPR004709">
    <property type="entry name" value="NaH_exchanger"/>
</dbReference>
<comment type="caution">
    <text evidence="13">The sequence shown here is derived from an EMBL/GenBank/DDBJ whole genome shotgun (WGS) entry which is preliminary data.</text>
</comment>
<keyword evidence="4 10" id="KW-1133">Transmembrane helix</keyword>
<name>A0AAW2ZKQ3_9EUKA</name>
<feature type="domain" description="Cation/H+ exchanger transmembrane" evidence="12">
    <location>
        <begin position="87"/>
        <end position="460"/>
    </location>
</feature>
<evidence type="ECO:0000256" key="8">
    <source>
        <dbReference type="ARBA" id="ARBA00023201"/>
    </source>
</evidence>
<keyword evidence="2 9" id="KW-0813">Transport</keyword>
<feature type="transmembrane region" description="Helical" evidence="10">
    <location>
        <begin position="113"/>
        <end position="134"/>
    </location>
</feature>
<dbReference type="GO" id="GO:0015386">
    <property type="term" value="F:potassium:proton antiporter activity"/>
    <property type="evidence" value="ECO:0007669"/>
    <property type="project" value="TreeGrafter"/>
</dbReference>
<evidence type="ECO:0000256" key="1">
    <source>
        <dbReference type="ARBA" id="ARBA00004141"/>
    </source>
</evidence>
<dbReference type="Proteomes" id="UP001431209">
    <property type="component" value="Unassembled WGS sequence"/>
</dbReference>
<dbReference type="InterPro" id="IPR018422">
    <property type="entry name" value="Cation/H_exchanger_CPA1"/>
</dbReference>
<evidence type="ECO:0000313" key="13">
    <source>
        <dbReference type="EMBL" id="KAL0489913.1"/>
    </source>
</evidence>
<keyword evidence="9" id="KW-0050">Antiport</keyword>
<keyword evidence="3 9" id="KW-0812">Transmembrane</keyword>
<evidence type="ECO:0000256" key="4">
    <source>
        <dbReference type="ARBA" id="ARBA00022989"/>
    </source>
</evidence>
<dbReference type="GO" id="GO:0098719">
    <property type="term" value="P:sodium ion import across plasma membrane"/>
    <property type="evidence" value="ECO:0007669"/>
    <property type="project" value="TreeGrafter"/>
</dbReference>
<evidence type="ECO:0000256" key="9">
    <source>
        <dbReference type="RuleBase" id="RU003722"/>
    </source>
</evidence>
<comment type="similarity">
    <text evidence="9">Belongs to the monovalent cation:proton antiporter 1 (CPA1) transporter (TC 2.A.36) family.</text>
</comment>
<protein>
    <recommendedName>
        <fullName evidence="9">Sodium/hydrogen exchanger</fullName>
    </recommendedName>
</protein>